<evidence type="ECO:0000259" key="11">
    <source>
        <dbReference type="Pfam" id="PF23576"/>
    </source>
</evidence>
<dbReference type="GO" id="GO:0006369">
    <property type="term" value="P:termination of RNA polymerase II transcription"/>
    <property type="evidence" value="ECO:0007669"/>
    <property type="project" value="TreeGrafter"/>
</dbReference>
<dbReference type="Pfam" id="PF13086">
    <property type="entry name" value="AAA_11"/>
    <property type="match status" value="1"/>
</dbReference>
<evidence type="ECO:0008006" key="14">
    <source>
        <dbReference type="Google" id="ProtNLM"/>
    </source>
</evidence>
<dbReference type="InterPro" id="IPR041677">
    <property type="entry name" value="DNA2/NAM7_AAA_11"/>
</dbReference>
<keyword evidence="5" id="KW-0067">ATP-binding</keyword>
<gene>
    <name evidence="12" type="ORF">HETIRDRAFT_318935</name>
</gene>
<evidence type="ECO:0000256" key="6">
    <source>
        <dbReference type="SAM" id="Coils"/>
    </source>
</evidence>
<dbReference type="InterPro" id="IPR024481">
    <property type="entry name" value="Helicase_Sen1_N"/>
</dbReference>
<dbReference type="RefSeq" id="XP_009546216.1">
    <property type="nucleotide sequence ID" value="XM_009547921.1"/>
</dbReference>
<dbReference type="CDD" id="cd18042">
    <property type="entry name" value="DEXXQc_SETX"/>
    <property type="match status" value="1"/>
</dbReference>
<dbReference type="SUPFAM" id="SSF48371">
    <property type="entry name" value="ARM repeat"/>
    <property type="match status" value="1"/>
</dbReference>
<feature type="compositionally biased region" description="Basic and acidic residues" evidence="7">
    <location>
        <begin position="909"/>
        <end position="928"/>
    </location>
</feature>
<dbReference type="FunCoup" id="W4K8A5">
    <property type="interactions" value="91"/>
</dbReference>
<dbReference type="InterPro" id="IPR047187">
    <property type="entry name" value="SF1_C_Upf1"/>
</dbReference>
<feature type="domain" description="Helicase Sen1 N-terminal" evidence="8">
    <location>
        <begin position="85"/>
        <end position="832"/>
    </location>
</feature>
<dbReference type="Pfam" id="PF13087">
    <property type="entry name" value="AAA_12"/>
    <property type="match status" value="1"/>
</dbReference>
<feature type="compositionally biased region" description="Basic residues" evidence="7">
    <location>
        <begin position="1898"/>
        <end position="1908"/>
    </location>
</feature>
<proteinExistence type="inferred from homology"/>
<accession>W4K8A5</accession>
<dbReference type="EMBL" id="KI925458">
    <property type="protein sequence ID" value="ETW81585.1"/>
    <property type="molecule type" value="Genomic_DNA"/>
</dbReference>
<dbReference type="FunFam" id="3.40.50.300:FF:000326">
    <property type="entry name" value="P-loop containing nucleoside triphosphate hydrolase"/>
    <property type="match status" value="1"/>
</dbReference>
<evidence type="ECO:0000256" key="3">
    <source>
        <dbReference type="ARBA" id="ARBA00022801"/>
    </source>
</evidence>
<keyword evidence="6" id="KW-0175">Coiled coil</keyword>
<dbReference type="Pfam" id="PF23576">
    <property type="entry name" value="SEN1_barrel"/>
    <property type="match status" value="1"/>
</dbReference>
<feature type="domain" description="DNA2/NAM7 helicase helicase" evidence="9">
    <location>
        <begin position="1274"/>
        <end position="1560"/>
    </location>
</feature>
<keyword evidence="4" id="KW-0347">Helicase</keyword>
<organism evidence="12 13">
    <name type="scientific">Heterobasidion irregulare (strain TC 32-1)</name>
    <dbReference type="NCBI Taxonomy" id="747525"/>
    <lineage>
        <taxon>Eukaryota</taxon>
        <taxon>Fungi</taxon>
        <taxon>Dikarya</taxon>
        <taxon>Basidiomycota</taxon>
        <taxon>Agaricomycotina</taxon>
        <taxon>Agaricomycetes</taxon>
        <taxon>Russulales</taxon>
        <taxon>Bondarzewiaceae</taxon>
        <taxon>Heterobasidion</taxon>
        <taxon>Heterobasidion annosum species complex</taxon>
    </lineage>
</organism>
<feature type="domain" description="DNA2/NAM7 helicase-like C-terminal" evidence="10">
    <location>
        <begin position="1567"/>
        <end position="1763"/>
    </location>
</feature>
<name>W4K8A5_HETIT</name>
<evidence type="ECO:0000256" key="4">
    <source>
        <dbReference type="ARBA" id="ARBA00022806"/>
    </source>
</evidence>
<feature type="region of interest" description="Disordered" evidence="7">
    <location>
        <begin position="909"/>
        <end position="968"/>
    </location>
</feature>
<protein>
    <recommendedName>
        <fullName evidence="14">Helicase ATP-binding domain-containing protein</fullName>
    </recommendedName>
</protein>
<dbReference type="GO" id="GO:0001147">
    <property type="term" value="F:transcription termination site sequence-specific DNA binding"/>
    <property type="evidence" value="ECO:0007669"/>
    <property type="project" value="TreeGrafter"/>
</dbReference>
<dbReference type="GeneID" id="20670556"/>
<evidence type="ECO:0000313" key="12">
    <source>
        <dbReference type="EMBL" id="ETW81585.1"/>
    </source>
</evidence>
<evidence type="ECO:0000256" key="1">
    <source>
        <dbReference type="ARBA" id="ARBA00007913"/>
    </source>
</evidence>
<reference evidence="12 13" key="1">
    <citation type="journal article" date="2012" name="New Phytol.">
        <title>Insight into trade-off between wood decay and parasitism from the genome of a fungal forest pathogen.</title>
        <authorList>
            <person name="Olson A."/>
            <person name="Aerts A."/>
            <person name="Asiegbu F."/>
            <person name="Belbahri L."/>
            <person name="Bouzid O."/>
            <person name="Broberg A."/>
            <person name="Canback B."/>
            <person name="Coutinho P.M."/>
            <person name="Cullen D."/>
            <person name="Dalman K."/>
            <person name="Deflorio G."/>
            <person name="van Diepen L.T."/>
            <person name="Dunand C."/>
            <person name="Duplessis S."/>
            <person name="Durling M."/>
            <person name="Gonthier P."/>
            <person name="Grimwood J."/>
            <person name="Fossdal C.G."/>
            <person name="Hansson D."/>
            <person name="Henrissat B."/>
            <person name="Hietala A."/>
            <person name="Himmelstrand K."/>
            <person name="Hoffmeister D."/>
            <person name="Hogberg N."/>
            <person name="James T.Y."/>
            <person name="Karlsson M."/>
            <person name="Kohler A."/>
            <person name="Kues U."/>
            <person name="Lee Y.H."/>
            <person name="Lin Y.C."/>
            <person name="Lind M."/>
            <person name="Lindquist E."/>
            <person name="Lombard V."/>
            <person name="Lucas S."/>
            <person name="Lunden K."/>
            <person name="Morin E."/>
            <person name="Murat C."/>
            <person name="Park J."/>
            <person name="Raffaello T."/>
            <person name="Rouze P."/>
            <person name="Salamov A."/>
            <person name="Schmutz J."/>
            <person name="Solheim H."/>
            <person name="Stahlberg J."/>
            <person name="Velez H."/>
            <person name="de Vries R.P."/>
            <person name="Wiebenga A."/>
            <person name="Woodward S."/>
            <person name="Yakovlev I."/>
            <person name="Garbelotto M."/>
            <person name="Martin F."/>
            <person name="Grigoriev I.V."/>
            <person name="Stenlid J."/>
        </authorList>
    </citation>
    <scope>NUCLEOTIDE SEQUENCE [LARGE SCALE GENOMIC DNA]</scope>
    <source>
        <strain evidence="12 13">TC 32-1</strain>
    </source>
</reference>
<feature type="domain" description="Helicase SEN1 beta-barrel" evidence="11">
    <location>
        <begin position="1129"/>
        <end position="1224"/>
    </location>
</feature>
<dbReference type="InterPro" id="IPR016024">
    <property type="entry name" value="ARM-type_fold"/>
</dbReference>
<feature type="compositionally biased region" description="Polar residues" evidence="7">
    <location>
        <begin position="929"/>
        <end position="946"/>
    </location>
</feature>
<dbReference type="PANTHER" id="PTHR10887:SF495">
    <property type="entry name" value="HELICASE SENATAXIN ISOFORM X1-RELATED"/>
    <property type="match status" value="1"/>
</dbReference>
<keyword evidence="13" id="KW-1185">Reference proteome</keyword>
<dbReference type="STRING" id="747525.W4K8A5"/>
<dbReference type="GO" id="GO:0005694">
    <property type="term" value="C:chromosome"/>
    <property type="evidence" value="ECO:0007669"/>
    <property type="project" value="UniProtKB-ARBA"/>
</dbReference>
<dbReference type="OrthoDB" id="6513042at2759"/>
<dbReference type="InterPro" id="IPR056474">
    <property type="entry name" value="SEN1_barrel"/>
</dbReference>
<dbReference type="eggNOG" id="KOG1801">
    <property type="taxonomic scope" value="Eukaryota"/>
</dbReference>
<dbReference type="Pfam" id="PF12726">
    <property type="entry name" value="SEN1_N"/>
    <property type="match status" value="1"/>
</dbReference>
<dbReference type="HOGENOM" id="CLU_000459_1_1_1"/>
<dbReference type="GO" id="GO:0016787">
    <property type="term" value="F:hydrolase activity"/>
    <property type="evidence" value="ECO:0007669"/>
    <property type="project" value="UniProtKB-KW"/>
</dbReference>
<feature type="compositionally biased region" description="Basic and acidic residues" evidence="7">
    <location>
        <begin position="1850"/>
        <end position="1860"/>
    </location>
</feature>
<evidence type="ECO:0000256" key="5">
    <source>
        <dbReference type="ARBA" id="ARBA00022840"/>
    </source>
</evidence>
<dbReference type="InterPro" id="IPR041679">
    <property type="entry name" value="DNA2/NAM7-like_C"/>
</dbReference>
<evidence type="ECO:0000259" key="10">
    <source>
        <dbReference type="Pfam" id="PF13087"/>
    </source>
</evidence>
<keyword evidence="3" id="KW-0378">Hydrolase</keyword>
<dbReference type="Proteomes" id="UP000030671">
    <property type="component" value="Unassembled WGS sequence"/>
</dbReference>
<dbReference type="PANTHER" id="PTHR10887">
    <property type="entry name" value="DNA2/NAM7 HELICASE FAMILY"/>
    <property type="match status" value="1"/>
</dbReference>
<feature type="compositionally biased region" description="Polar residues" evidence="7">
    <location>
        <begin position="1861"/>
        <end position="1871"/>
    </location>
</feature>
<dbReference type="CDD" id="cd18808">
    <property type="entry name" value="SF1_C_Upf1"/>
    <property type="match status" value="1"/>
</dbReference>
<evidence type="ECO:0000313" key="13">
    <source>
        <dbReference type="Proteomes" id="UP000030671"/>
    </source>
</evidence>
<feature type="region of interest" description="Disordered" evidence="7">
    <location>
        <begin position="1801"/>
        <end position="1930"/>
    </location>
</feature>
<feature type="coiled-coil region" evidence="6">
    <location>
        <begin position="1416"/>
        <end position="1474"/>
    </location>
</feature>
<evidence type="ECO:0000259" key="8">
    <source>
        <dbReference type="Pfam" id="PF12726"/>
    </source>
</evidence>
<dbReference type="InterPro" id="IPR027417">
    <property type="entry name" value="P-loop_NTPase"/>
</dbReference>
<sequence length="1930" mass="215802">MSVEVSSNDPQQLDAILTRFRDEPVDSGGDVDTLLPPILQFLMDRRTGSDGLYHWFCDRASQLTLKAATFLLRLFAYDNGRVEEWKIRLQSILQSCHACAQGLQEAKLNCQQTYLSAFPDDTIASFFSSFNEWELGIVFDTFQSGPGPSPLATSSTAMSVTFYHWVSNLHIVGDERIISKTRPHIPSKPFANWPDGTPPPGLFYLVMHEDSVLRSWASSQISYHHKAIEVSTSKSLPLYITAFETVASALGTTPGYLTSNGHPGSRSLYRDLALGASTFPFSKDPIILWSGFRVALRHFPQEFLKAGVYTGLDVRHITAGHLHDVGPQFFDVLRCVLFFLKHLGSNTWEGEGSDYSIMVFDSIKDNPQFSDHILGIHDADGLPWTLLWFSEYILSAWSLPIFGGLLAKMVDFLCEELQHERFQESRSTTMIAALFRTILRKCEETSATSQLTDTLNVLDIHADRFVAIAFAQSYRGPNWAKARIACRKLVQSILRRDVQDVNRTIAHLCRAIAKPTEPAAMLLPRVPKSIWKKVYNDIQADDPDGVEMIISSIALSAHLDTLSSKAFSTAKKVYSQASVAIARVNACIVTFREGFLDMVSNYTNHNSSSAVKELIHRPSMTKAVTFLMLCPDNDIQLAAQTLIGQAFDVDIRSECFRALLEHIPYSLSAIFEFIRTFVEYVIMAPEACNLSKALVQCLTDVIEVLCSSSDGLLQEDATSKRVGPDLPELWSLMTQALALIFKGTPAWSLYFESEELIIWMRDALIFGREMLAQWRVFETAAVQASDTTSSSATTRRKLSQIGRKMVDDMQQVLRELARWLRLTDEELLHQSFALFHSLLGCFKDTHTAPDPDLIAKVTRHIEAARNPRNGLPQSRLDSARLSKLEDALEWFQEGDIEIISHTPALKKEARHTEELKHKLSSRVPDRTSRTGSTSAHPQLSKSTKSISTKHEQKMSNMGAPAPPMPKFKDSQLSLAASIRLNKKRNQLVSSSAGEESGDENSDNESRITDLGDMQRAHKIKKLPTGPRRIQLIDAPTTARNAALERVRQANAIQDARKLAFRLKPDVTALHRTVLSWTYDHPGGEPPTAKKLDLVRIPDQFIDHDQYRNVFEPLLLLECWAQIVQSREEPKDVYECKLTARSFMDDWLDVDILISEPVKRGWFLTDTDIVLLQHPAKKASILGKAMNFRTMPIGIQSVQATIRCFVGNGTDPGLQQGSTWRVSKIFSLSTLHREYGALVALRYYDHASFFLRPELSKKPQIDRKDIQQTMASYNVNEPQAVAIASAMRTEGFSLIQGPPGTGKTSTICGLVQSFLANRPRAATAIHIGQPSRQPDKPIPKKVLLCAPSNAAIDELANRVKDGVTGSAKGNIVPKVVRVGAEKAINISVRDISLDSLVDQRLDHFGETKNPSESQSEMAGLRNELESIRVLRQKKQEELKSLRDNPAKYSAIDAEVNKLSAQHSNLRKRVNQMKDKQKSDNRTLDATRRRFRLDVLMEADVICSTLSGAGHDLLEALDFDLIIIDEAAQAIELSSLIPLKYRFSRCVMVGDPQQLPPTVISQEASKYLYNQSLFVRLQKQHPDSVHLLSIQYRMHPDISQLPSRIFYQGRLHDGPGMAEKTTRSWHSDSKFGTYRFYNVTGGQETPGNFHSIVNRAEIQIAVALYSRLAKDCSSEDLDYQVGVVSMYRAQIIEMRRAFEIHFGADIVGKVDFNTVDGFQGQEKDIIILSCVRAGPGLQSVGFLADVRRMNVALTRARASLFILGHGPTLERSDETWKSIVGDARSRSCLIDVNVKYFTLPSQPVISAPKPSKPTAISRTTLPTGLATPQELKASMTRKSSSETYEPPAADLSTERPLEHLSEHTPSTTATSELKVQIGQKRPIPEDDDKDTSAQPSTVKPKARPPVKRQKQGPNIFIPKKVCHHNSSPGYFY</sequence>
<dbReference type="GO" id="GO:0016604">
    <property type="term" value="C:nuclear body"/>
    <property type="evidence" value="ECO:0007669"/>
    <property type="project" value="TreeGrafter"/>
</dbReference>
<dbReference type="GO" id="GO:0005524">
    <property type="term" value="F:ATP binding"/>
    <property type="evidence" value="ECO:0007669"/>
    <property type="project" value="UniProtKB-KW"/>
</dbReference>
<comment type="similarity">
    <text evidence="1">Belongs to the DNA2/NAM7 helicase family.</text>
</comment>
<evidence type="ECO:0000256" key="2">
    <source>
        <dbReference type="ARBA" id="ARBA00022741"/>
    </source>
</evidence>
<dbReference type="GO" id="GO:0004386">
    <property type="term" value="F:helicase activity"/>
    <property type="evidence" value="ECO:0007669"/>
    <property type="project" value="UniProtKB-KW"/>
</dbReference>
<dbReference type="KEGG" id="hir:HETIRDRAFT_318935"/>
<dbReference type="InterPro" id="IPR045055">
    <property type="entry name" value="DNA2/NAM7-like"/>
</dbReference>
<dbReference type="SUPFAM" id="SSF52540">
    <property type="entry name" value="P-loop containing nucleoside triphosphate hydrolases"/>
    <property type="match status" value="1"/>
</dbReference>
<evidence type="ECO:0000259" key="9">
    <source>
        <dbReference type="Pfam" id="PF13086"/>
    </source>
</evidence>
<evidence type="ECO:0000256" key="7">
    <source>
        <dbReference type="SAM" id="MobiDB-lite"/>
    </source>
</evidence>
<dbReference type="Gene3D" id="3.40.50.300">
    <property type="entry name" value="P-loop containing nucleotide triphosphate hydrolases"/>
    <property type="match status" value="2"/>
</dbReference>
<keyword evidence="2" id="KW-0547">Nucleotide-binding</keyword>
<feature type="region of interest" description="Disordered" evidence="7">
    <location>
        <begin position="985"/>
        <end position="1008"/>
    </location>
</feature>
<dbReference type="InParanoid" id="W4K8A5"/>